<dbReference type="OrthoDB" id="1470350at2759"/>
<evidence type="ECO:0000256" key="3">
    <source>
        <dbReference type="ARBA" id="ARBA00022723"/>
    </source>
</evidence>
<comment type="similarity">
    <text evidence="2 6">Belongs to the cytochrome P450 family.</text>
</comment>
<dbReference type="GO" id="GO:0020037">
    <property type="term" value="F:heme binding"/>
    <property type="evidence" value="ECO:0007669"/>
    <property type="project" value="InterPro"/>
</dbReference>
<dbReference type="AlphaFoldDB" id="A0A6G1I945"/>
<name>A0A6G1I945_9PEZI</name>
<dbReference type="InterPro" id="IPR002403">
    <property type="entry name" value="Cyt_P450_E_grp-IV"/>
</dbReference>
<keyword evidence="6" id="KW-0503">Monooxygenase</keyword>
<dbReference type="PROSITE" id="PS00086">
    <property type="entry name" value="CYTOCHROME_P450"/>
    <property type="match status" value="1"/>
</dbReference>
<evidence type="ECO:0000256" key="1">
    <source>
        <dbReference type="ARBA" id="ARBA00001971"/>
    </source>
</evidence>
<dbReference type="GO" id="GO:0004497">
    <property type="term" value="F:monooxygenase activity"/>
    <property type="evidence" value="ECO:0007669"/>
    <property type="project" value="UniProtKB-KW"/>
</dbReference>
<dbReference type="InterPro" id="IPR001128">
    <property type="entry name" value="Cyt_P450"/>
</dbReference>
<keyword evidence="4 5" id="KW-0408">Iron</keyword>
<keyword evidence="3 5" id="KW-0479">Metal-binding</keyword>
<dbReference type="InterPro" id="IPR050121">
    <property type="entry name" value="Cytochrome_P450_monoxygenase"/>
</dbReference>
<keyword evidence="5 6" id="KW-0349">Heme</keyword>
<dbReference type="GO" id="GO:0016705">
    <property type="term" value="F:oxidoreductase activity, acting on paired donors, with incorporation or reduction of molecular oxygen"/>
    <property type="evidence" value="ECO:0007669"/>
    <property type="project" value="InterPro"/>
</dbReference>
<sequence>MLDSTPMAKMYLICAIVTSFVLRFIHRIYFSPLARIPRAHPTSLISATWVWWRRRNGRESRSILAAHQRHGPVVLLAPNEVSFATLSALRTIYVGGFARTSWFDEFKNYETPNLVTTYDGRQHAARRRVVAGIFSKSHLLRAPDVRDMMQELLFRRLLPALEGEVDVYELALAAGAEFVNAHQLGTAHSMDIMRKERTAARQEYLHLGNVKLRHLPGWQPAQHALEQQLLDLCRPVEAFLRSGKEGRGTFPVVYAQLRNAFAPNDSQVGSLPEKILDIATDLLDNVEAGRVGLGIALAYTMYELSRHPATQAALQQELIALGEELSIDSGTGFSPTTLRIISDLPLLDAVVMETLRRYAPAPGPQRRAVPAGGAEIDGYWLPGGVVVHAAPYVLHRTASVFNDPESWLPERWLNGKGDERRWFWPFGSGGKMCLGNHFAELVMKVVLAGVYANFQTAVSKAQDPALMRPQDDMMGYPEGEACLLVFQKLRACDE</sequence>
<comment type="cofactor">
    <cofactor evidence="1 5">
        <name>heme</name>
        <dbReference type="ChEBI" id="CHEBI:30413"/>
    </cofactor>
</comment>
<dbReference type="InterPro" id="IPR036396">
    <property type="entry name" value="Cyt_P450_sf"/>
</dbReference>
<dbReference type="PRINTS" id="PR00465">
    <property type="entry name" value="EP450IV"/>
</dbReference>
<evidence type="ECO:0000256" key="6">
    <source>
        <dbReference type="RuleBase" id="RU000461"/>
    </source>
</evidence>
<keyword evidence="8" id="KW-1185">Reference proteome</keyword>
<dbReference type="InterPro" id="IPR017972">
    <property type="entry name" value="Cyt_P450_CS"/>
</dbReference>
<gene>
    <name evidence="7" type="ORF">EJ06DRAFT_525407</name>
</gene>
<reference evidence="7" key="1">
    <citation type="journal article" date="2020" name="Stud. Mycol.">
        <title>101 Dothideomycetes genomes: a test case for predicting lifestyles and emergence of pathogens.</title>
        <authorList>
            <person name="Haridas S."/>
            <person name="Albert R."/>
            <person name="Binder M."/>
            <person name="Bloem J."/>
            <person name="Labutti K."/>
            <person name="Salamov A."/>
            <person name="Andreopoulos B."/>
            <person name="Baker S."/>
            <person name="Barry K."/>
            <person name="Bills G."/>
            <person name="Bluhm B."/>
            <person name="Cannon C."/>
            <person name="Castanera R."/>
            <person name="Culley D."/>
            <person name="Daum C."/>
            <person name="Ezra D."/>
            <person name="Gonzalez J."/>
            <person name="Henrissat B."/>
            <person name="Kuo A."/>
            <person name="Liang C."/>
            <person name="Lipzen A."/>
            <person name="Lutzoni F."/>
            <person name="Magnuson J."/>
            <person name="Mondo S."/>
            <person name="Nolan M."/>
            <person name="Ohm R."/>
            <person name="Pangilinan J."/>
            <person name="Park H.-J."/>
            <person name="Ramirez L."/>
            <person name="Alfaro M."/>
            <person name="Sun H."/>
            <person name="Tritt A."/>
            <person name="Yoshinaga Y."/>
            <person name="Zwiers L.-H."/>
            <person name="Turgeon B."/>
            <person name="Goodwin S."/>
            <person name="Spatafora J."/>
            <person name="Crous P."/>
            <person name="Grigoriev I."/>
        </authorList>
    </citation>
    <scope>NUCLEOTIDE SEQUENCE</scope>
    <source>
        <strain evidence="7">CBS 262.69</strain>
    </source>
</reference>
<organism evidence="7 8">
    <name type="scientific">Trichodelitschia bisporula</name>
    <dbReference type="NCBI Taxonomy" id="703511"/>
    <lineage>
        <taxon>Eukaryota</taxon>
        <taxon>Fungi</taxon>
        <taxon>Dikarya</taxon>
        <taxon>Ascomycota</taxon>
        <taxon>Pezizomycotina</taxon>
        <taxon>Dothideomycetes</taxon>
        <taxon>Dothideomycetes incertae sedis</taxon>
        <taxon>Phaeotrichales</taxon>
        <taxon>Phaeotrichaceae</taxon>
        <taxon>Trichodelitschia</taxon>
    </lineage>
</organism>
<feature type="binding site" description="axial binding residue" evidence="5">
    <location>
        <position position="433"/>
    </location>
    <ligand>
        <name>heme</name>
        <dbReference type="ChEBI" id="CHEBI:30413"/>
    </ligand>
    <ligandPart>
        <name>Fe</name>
        <dbReference type="ChEBI" id="CHEBI:18248"/>
    </ligandPart>
</feature>
<proteinExistence type="inferred from homology"/>
<evidence type="ECO:0000313" key="8">
    <source>
        <dbReference type="Proteomes" id="UP000799640"/>
    </source>
</evidence>
<evidence type="ECO:0000256" key="5">
    <source>
        <dbReference type="PIRSR" id="PIRSR602403-1"/>
    </source>
</evidence>
<dbReference type="PANTHER" id="PTHR24305">
    <property type="entry name" value="CYTOCHROME P450"/>
    <property type="match status" value="1"/>
</dbReference>
<dbReference type="EMBL" id="ML996687">
    <property type="protein sequence ID" value="KAF2404833.1"/>
    <property type="molecule type" value="Genomic_DNA"/>
</dbReference>
<accession>A0A6G1I945</accession>
<dbReference type="SUPFAM" id="SSF48264">
    <property type="entry name" value="Cytochrome P450"/>
    <property type="match status" value="1"/>
</dbReference>
<protein>
    <submittedName>
        <fullName evidence="7">Cytochrome P450</fullName>
    </submittedName>
</protein>
<dbReference type="Pfam" id="PF00067">
    <property type="entry name" value="p450"/>
    <property type="match status" value="1"/>
</dbReference>
<dbReference type="Proteomes" id="UP000799640">
    <property type="component" value="Unassembled WGS sequence"/>
</dbReference>
<dbReference type="GO" id="GO:0005506">
    <property type="term" value="F:iron ion binding"/>
    <property type="evidence" value="ECO:0007669"/>
    <property type="project" value="InterPro"/>
</dbReference>
<keyword evidence="6" id="KW-0560">Oxidoreductase</keyword>
<evidence type="ECO:0000256" key="4">
    <source>
        <dbReference type="ARBA" id="ARBA00023004"/>
    </source>
</evidence>
<dbReference type="PANTHER" id="PTHR24305:SF166">
    <property type="entry name" value="CYTOCHROME P450 12A4, MITOCHONDRIAL-RELATED"/>
    <property type="match status" value="1"/>
</dbReference>
<dbReference type="Gene3D" id="1.10.630.10">
    <property type="entry name" value="Cytochrome P450"/>
    <property type="match status" value="1"/>
</dbReference>
<evidence type="ECO:0000256" key="2">
    <source>
        <dbReference type="ARBA" id="ARBA00010617"/>
    </source>
</evidence>
<evidence type="ECO:0000313" key="7">
    <source>
        <dbReference type="EMBL" id="KAF2404833.1"/>
    </source>
</evidence>